<keyword evidence="3" id="KW-0966">Cell projection</keyword>
<name>A0A4Q7NVW6_9ACTN</name>
<evidence type="ECO:0000313" key="3">
    <source>
        <dbReference type="EMBL" id="RZS91423.1"/>
    </source>
</evidence>
<accession>A0A4Q7NVW6</accession>
<dbReference type="EMBL" id="SGXD01000001">
    <property type="protein sequence ID" value="RZS91423.1"/>
    <property type="molecule type" value="Genomic_DNA"/>
</dbReference>
<keyword evidence="2" id="KW-1005">Bacterial flagellum biogenesis</keyword>
<dbReference type="RefSeq" id="WP_130491498.1">
    <property type="nucleotide sequence ID" value="NZ_SGXD01000001.1"/>
</dbReference>
<organism evidence="3 4">
    <name type="scientific">Motilibacter rhizosphaerae</name>
    <dbReference type="NCBI Taxonomy" id="598652"/>
    <lineage>
        <taxon>Bacteria</taxon>
        <taxon>Bacillati</taxon>
        <taxon>Actinomycetota</taxon>
        <taxon>Actinomycetes</taxon>
        <taxon>Motilibacterales</taxon>
        <taxon>Motilibacteraceae</taxon>
        <taxon>Motilibacter</taxon>
    </lineage>
</organism>
<reference evidence="3 4" key="1">
    <citation type="submission" date="2019-02" db="EMBL/GenBank/DDBJ databases">
        <title>Genomic Encyclopedia of Type Strains, Phase IV (KMG-IV): sequencing the most valuable type-strain genomes for metagenomic binning, comparative biology and taxonomic classification.</title>
        <authorList>
            <person name="Goeker M."/>
        </authorList>
    </citation>
    <scope>NUCLEOTIDE SEQUENCE [LARGE SCALE GENOMIC DNA]</scope>
    <source>
        <strain evidence="3 4">DSM 45622</strain>
    </source>
</reference>
<dbReference type="OrthoDB" id="9785233at2"/>
<keyword evidence="4" id="KW-1185">Reference proteome</keyword>
<dbReference type="AlphaFoldDB" id="A0A4Q7NVW6"/>
<keyword evidence="3" id="KW-0969">Cilium</keyword>
<comment type="similarity">
    <text evidence="1">Belongs to the FlgD family.</text>
</comment>
<sequence>MTGAATGYTPVSAVGGSLSLANATATTKAAEAASGSTLDKDAFLKLLVAQLKYQDPSKPMDSDQFMAQTAQFTSVEKLEALNTTQSSMLQSQNYLAASSLVGQTITYPTADNTDATGVVTSAVFSSDGPVLRVGDKDVPLTAVKSVAQTKA</sequence>
<evidence type="ECO:0000313" key="4">
    <source>
        <dbReference type="Proteomes" id="UP000293638"/>
    </source>
</evidence>
<keyword evidence="3" id="KW-0282">Flagellum</keyword>
<protein>
    <submittedName>
        <fullName evidence="3">Flagellar basal-body rod modification protein FlgD</fullName>
    </submittedName>
</protein>
<gene>
    <name evidence="3" type="ORF">EV189_0664</name>
</gene>
<evidence type="ECO:0000256" key="1">
    <source>
        <dbReference type="ARBA" id="ARBA00010577"/>
    </source>
</evidence>
<dbReference type="Proteomes" id="UP000293638">
    <property type="component" value="Unassembled WGS sequence"/>
</dbReference>
<evidence type="ECO:0000256" key="2">
    <source>
        <dbReference type="ARBA" id="ARBA00022795"/>
    </source>
</evidence>
<dbReference type="GO" id="GO:0044781">
    <property type="term" value="P:bacterial-type flagellum organization"/>
    <property type="evidence" value="ECO:0007669"/>
    <property type="project" value="UniProtKB-KW"/>
</dbReference>
<comment type="caution">
    <text evidence="3">The sequence shown here is derived from an EMBL/GenBank/DDBJ whole genome shotgun (WGS) entry which is preliminary data.</text>
</comment>
<proteinExistence type="inferred from homology"/>
<dbReference type="Pfam" id="PF03963">
    <property type="entry name" value="FlgD"/>
    <property type="match status" value="1"/>
</dbReference>
<dbReference type="InterPro" id="IPR005648">
    <property type="entry name" value="FlgD"/>
</dbReference>